<dbReference type="InterPro" id="IPR000109">
    <property type="entry name" value="POT_fam"/>
</dbReference>
<name>A0A8H7IT19_9PLEO</name>
<reference evidence="8" key="2">
    <citation type="submission" date="2020-09" db="EMBL/GenBank/DDBJ databases">
        <title>Reference genome assembly for Australian Ascochyta lentis isolate Al4.</title>
        <authorList>
            <person name="Lee R.C."/>
            <person name="Farfan-Caceres L.M."/>
            <person name="Debler J.W."/>
            <person name="Williams A.H."/>
            <person name="Henares B.M."/>
        </authorList>
    </citation>
    <scope>NUCLEOTIDE SEQUENCE</scope>
    <source>
        <strain evidence="8">Al4</strain>
    </source>
</reference>
<evidence type="ECO:0000256" key="3">
    <source>
        <dbReference type="ARBA" id="ARBA00022448"/>
    </source>
</evidence>
<dbReference type="SUPFAM" id="SSF103473">
    <property type="entry name" value="MFS general substrate transporter"/>
    <property type="match status" value="1"/>
</dbReference>
<gene>
    <name evidence="8" type="ORF">EKO04_010547</name>
</gene>
<keyword evidence="4 7" id="KW-0812">Transmembrane</keyword>
<evidence type="ECO:0000256" key="5">
    <source>
        <dbReference type="ARBA" id="ARBA00022989"/>
    </source>
</evidence>
<dbReference type="GO" id="GO:0071916">
    <property type="term" value="F:dipeptide transmembrane transporter activity"/>
    <property type="evidence" value="ECO:0007669"/>
    <property type="project" value="UniProtKB-ARBA"/>
</dbReference>
<dbReference type="Proteomes" id="UP000651452">
    <property type="component" value="Unassembled WGS sequence"/>
</dbReference>
<dbReference type="GO" id="GO:0005886">
    <property type="term" value="C:plasma membrane"/>
    <property type="evidence" value="ECO:0007669"/>
    <property type="project" value="UniProtKB-ARBA"/>
</dbReference>
<feature type="transmembrane region" description="Helical" evidence="7">
    <location>
        <begin position="173"/>
        <end position="196"/>
    </location>
</feature>
<comment type="similarity">
    <text evidence="2">Belongs to the major facilitator superfamily. Proton-dependent oligopeptide transporter (POT/PTR) (TC 2.A.17) family.</text>
</comment>
<dbReference type="OrthoDB" id="8904098at2759"/>
<keyword evidence="6 7" id="KW-0472">Membrane</keyword>
<keyword evidence="3" id="KW-0813">Transport</keyword>
<feature type="transmembrane region" description="Helical" evidence="7">
    <location>
        <begin position="262"/>
        <end position="280"/>
    </location>
</feature>
<comment type="subcellular location">
    <subcellularLocation>
        <location evidence="1">Membrane</location>
        <topology evidence="1">Multi-pass membrane protein</topology>
    </subcellularLocation>
</comment>
<organism evidence="8 9">
    <name type="scientific">Ascochyta lentis</name>
    <dbReference type="NCBI Taxonomy" id="205686"/>
    <lineage>
        <taxon>Eukaryota</taxon>
        <taxon>Fungi</taxon>
        <taxon>Dikarya</taxon>
        <taxon>Ascomycota</taxon>
        <taxon>Pezizomycotina</taxon>
        <taxon>Dothideomycetes</taxon>
        <taxon>Pleosporomycetidae</taxon>
        <taxon>Pleosporales</taxon>
        <taxon>Pleosporineae</taxon>
        <taxon>Didymellaceae</taxon>
        <taxon>Ascochyta</taxon>
    </lineage>
</organism>
<dbReference type="EMBL" id="RZGK01000021">
    <property type="protein sequence ID" value="KAF9691219.1"/>
    <property type="molecule type" value="Genomic_DNA"/>
</dbReference>
<dbReference type="InterPro" id="IPR036259">
    <property type="entry name" value="MFS_trans_sf"/>
</dbReference>
<evidence type="ECO:0000256" key="7">
    <source>
        <dbReference type="SAM" id="Phobius"/>
    </source>
</evidence>
<accession>A0A8H7IT19</accession>
<dbReference type="FunFam" id="1.20.1250.20:FF:000085">
    <property type="entry name" value="MFS peptide transporter Ptr2"/>
    <property type="match status" value="1"/>
</dbReference>
<evidence type="ECO:0000256" key="2">
    <source>
        <dbReference type="ARBA" id="ARBA00005982"/>
    </source>
</evidence>
<comment type="caution">
    <text evidence="8">The sequence shown here is derived from an EMBL/GenBank/DDBJ whole genome shotgun (WGS) entry which is preliminary data.</text>
</comment>
<feature type="transmembrane region" description="Helical" evidence="7">
    <location>
        <begin position="286"/>
        <end position="307"/>
    </location>
</feature>
<feature type="transmembrane region" description="Helical" evidence="7">
    <location>
        <begin position="561"/>
        <end position="581"/>
    </location>
</feature>
<evidence type="ECO:0000313" key="8">
    <source>
        <dbReference type="EMBL" id="KAF9691219.1"/>
    </source>
</evidence>
<evidence type="ECO:0000313" key="9">
    <source>
        <dbReference type="Proteomes" id="UP000651452"/>
    </source>
</evidence>
<feature type="transmembrane region" description="Helical" evidence="7">
    <location>
        <begin position="202"/>
        <end position="228"/>
    </location>
</feature>
<dbReference type="PANTHER" id="PTHR11654">
    <property type="entry name" value="OLIGOPEPTIDE TRANSPORTER-RELATED"/>
    <property type="match status" value="1"/>
</dbReference>
<dbReference type="Pfam" id="PF00854">
    <property type="entry name" value="PTR2"/>
    <property type="match status" value="1"/>
</dbReference>
<evidence type="ECO:0000256" key="1">
    <source>
        <dbReference type="ARBA" id="ARBA00004141"/>
    </source>
</evidence>
<reference evidence="8" key="1">
    <citation type="submission" date="2018-12" db="EMBL/GenBank/DDBJ databases">
        <authorList>
            <person name="Syme R.A."/>
            <person name="Farfan-Caceres L."/>
            <person name="Lichtenzveig J."/>
        </authorList>
    </citation>
    <scope>NUCLEOTIDE SEQUENCE</scope>
    <source>
        <strain evidence="8">Al4</strain>
    </source>
</reference>
<protein>
    <submittedName>
        <fullName evidence="8">Uncharacterized protein</fullName>
    </submittedName>
</protein>
<feature type="transmembrane region" description="Helical" evidence="7">
    <location>
        <begin position="445"/>
        <end position="467"/>
    </location>
</feature>
<dbReference type="AlphaFoldDB" id="A0A8H7IT19"/>
<feature type="transmembrane region" description="Helical" evidence="7">
    <location>
        <begin position="370"/>
        <end position="388"/>
    </location>
</feature>
<sequence length="626" mass="68937">MTTLILSEADQLHQQLDQPGLVNKKTDLAGGPISVTPEILTATDKNSHPTDPTVALHHNSDAVPGHEVDDYAQEGVPTAEEKRTLRRIGDPLPKAAFLVAIVELCERFTYYGASGLFQNYIQRPLDGSEGRGALGMGHQGATGLSTFFQFWCYVTPIFGAIIADQYLGRYNTILIFCGVYIVGLIILTTTSIPGALANGAGMGGYIAAIIVIGLGTGGIKSNVAPLIADQYKRRQMAIGTDPKTGERVIIDPAITIQRIYMIFYWCINIGCLALLPTPYMERDVGFWSAYLLCTCVFLVGTVVLVLGKKVYIVRPPQGSIITDAFRVIWLGIKNRKLDAAKPLYQADMGKGPVKLRWDDHFVDEVKRSLVACKVFCFYPIYWVVYGQFSNNFISQGAQMRLHGIPNDLMQNFDPIAIIVFLPIIDRWLYPLLRKMRIPFPPINRIVAGFWIASTAMIYAAVIQHFIYKAGPCYNAPLCDADLDSNGVHQGNSIHIASQTGAYMLIGLSEIFASVTGLEYAYTKAPPNMKSFVQSMYLLTNAFGSAISEGLNPVLVDPKIQWMYTSLAVCSFAAGCAIWVLFHHLNAQEEEMNALDKDIDDESAMRRGSVVTGRTIELNSDSIVEKA</sequence>
<keyword evidence="5 7" id="KW-1133">Transmembrane helix</keyword>
<evidence type="ECO:0000256" key="4">
    <source>
        <dbReference type="ARBA" id="ARBA00022692"/>
    </source>
</evidence>
<keyword evidence="9" id="KW-1185">Reference proteome</keyword>
<dbReference type="Gene3D" id="1.20.1250.20">
    <property type="entry name" value="MFS general substrate transporter like domains"/>
    <property type="match status" value="1"/>
</dbReference>
<proteinExistence type="inferred from homology"/>
<evidence type="ECO:0000256" key="6">
    <source>
        <dbReference type="ARBA" id="ARBA00023136"/>
    </source>
</evidence>